<evidence type="ECO:0000256" key="1">
    <source>
        <dbReference type="SAM" id="SignalP"/>
    </source>
</evidence>
<keyword evidence="4" id="KW-1185">Reference proteome</keyword>
<dbReference type="Pfam" id="PF01497">
    <property type="entry name" value="Peripla_BP_2"/>
    <property type="match status" value="1"/>
</dbReference>
<dbReference type="Gene3D" id="3.40.50.1980">
    <property type="entry name" value="Nitrogenase molybdenum iron protein domain"/>
    <property type="match status" value="2"/>
</dbReference>
<name>A0ABZ2V768_9RHOB</name>
<dbReference type="PANTHER" id="PTHR30535:SF34">
    <property type="entry name" value="MOLYBDATE-BINDING PROTEIN MOLA"/>
    <property type="match status" value="1"/>
</dbReference>
<gene>
    <name evidence="3" type="ORF">AABB29_05375</name>
</gene>
<dbReference type="SUPFAM" id="SSF53807">
    <property type="entry name" value="Helical backbone' metal receptor"/>
    <property type="match status" value="1"/>
</dbReference>
<sequence length="384" mass="42132">MIVRSLTRGLCLAAAATTLTIASATIATAETITVTDIAGRVVEVEKDPSNVVIGEGRMIYSLALLDQDNPFQRIVGWKDDMVNYDPDAYRKYLEVFPEIADLPSFGSPYTDEWNLEAVIALDTEVVLMNLGNLLAAQESGIIEKLDEAGIATIFVDFRQDPTQNTVPSLQLLGRIFDRRDEADAFGDYYQEQMKLIYARVQEIPDEDRPVVFVERAAGYNPANCCSTFGSANLGRLVDLSGGRNWGSAKTPGFSASVSLEAIFADDPDVIIGTGANWAEANPATAAVLFGYEADAAAVQDRLAALAAREGWPELSAVQNGRFHSVYHQFYNSPYHFVAMQAFAKWLHPDLFEDVDPDATMKELHDEFLPIDYSGVFWGSLASDS</sequence>
<dbReference type="InterPro" id="IPR002491">
    <property type="entry name" value="ABC_transptr_periplasmic_BD"/>
</dbReference>
<dbReference type="PROSITE" id="PS50983">
    <property type="entry name" value="FE_B12_PBP"/>
    <property type="match status" value="1"/>
</dbReference>
<accession>A0ABZ2V768</accession>
<evidence type="ECO:0000313" key="4">
    <source>
        <dbReference type="Proteomes" id="UP001440612"/>
    </source>
</evidence>
<dbReference type="EMBL" id="CP150951">
    <property type="protein sequence ID" value="WZC50077.1"/>
    <property type="molecule type" value="Genomic_DNA"/>
</dbReference>
<feature type="domain" description="Fe/B12 periplasmic-binding" evidence="2">
    <location>
        <begin position="50"/>
        <end position="354"/>
    </location>
</feature>
<dbReference type="Proteomes" id="UP001440612">
    <property type="component" value="Chromosome"/>
</dbReference>
<reference evidence="4" key="1">
    <citation type="submission" date="2024-04" db="EMBL/GenBank/DDBJ databases">
        <title>Phylogenomic analyses of a clade within the roseobacter group suggest taxonomic reassignments of species of the genera Aestuariivita, Citreicella, Loktanella, Nautella, Pelagibaca, Ruegeria, Thalassobius, Thiobacimonas and Tropicibacter, and the proposal o.</title>
        <authorList>
            <person name="Jeon C.O."/>
        </authorList>
    </citation>
    <scope>NUCLEOTIDE SEQUENCE [LARGE SCALE GENOMIC DNA]</scope>
    <source>
        <strain evidence="4">BS5-3</strain>
    </source>
</reference>
<feature type="signal peptide" evidence="1">
    <location>
        <begin position="1"/>
        <end position="29"/>
    </location>
</feature>
<proteinExistence type="predicted"/>
<dbReference type="InterPro" id="IPR050902">
    <property type="entry name" value="ABC_Transporter_SBP"/>
</dbReference>
<organism evidence="3 4">
    <name type="scientific">Yoonia phaeophyticola</name>
    <dbReference type="NCBI Taxonomy" id="3137369"/>
    <lineage>
        <taxon>Bacteria</taxon>
        <taxon>Pseudomonadati</taxon>
        <taxon>Pseudomonadota</taxon>
        <taxon>Alphaproteobacteria</taxon>
        <taxon>Rhodobacterales</taxon>
        <taxon>Paracoccaceae</taxon>
        <taxon>Yoonia</taxon>
    </lineage>
</organism>
<evidence type="ECO:0000313" key="3">
    <source>
        <dbReference type="EMBL" id="WZC50077.1"/>
    </source>
</evidence>
<dbReference type="RefSeq" id="WP_341368187.1">
    <property type="nucleotide sequence ID" value="NZ_CP150951.2"/>
</dbReference>
<evidence type="ECO:0000259" key="2">
    <source>
        <dbReference type="PROSITE" id="PS50983"/>
    </source>
</evidence>
<dbReference type="PANTHER" id="PTHR30535">
    <property type="entry name" value="VITAMIN B12-BINDING PROTEIN"/>
    <property type="match status" value="1"/>
</dbReference>
<dbReference type="CDD" id="cd01139">
    <property type="entry name" value="TroA_f"/>
    <property type="match status" value="1"/>
</dbReference>
<keyword evidence="1" id="KW-0732">Signal</keyword>
<feature type="chain" id="PRO_5046724562" evidence="1">
    <location>
        <begin position="30"/>
        <end position="384"/>
    </location>
</feature>
<protein>
    <submittedName>
        <fullName evidence="3">ABC transporter substrate-binding protein</fullName>
    </submittedName>
</protein>